<dbReference type="GO" id="GO:0008237">
    <property type="term" value="F:metallopeptidase activity"/>
    <property type="evidence" value="ECO:0007669"/>
    <property type="project" value="UniProtKB-KW"/>
</dbReference>
<name>A0A7Y5AU95_9GAMM</name>
<proteinExistence type="predicted"/>
<dbReference type="Proteomes" id="UP000523161">
    <property type="component" value="Unassembled WGS sequence"/>
</dbReference>
<evidence type="ECO:0000313" key="4">
    <source>
        <dbReference type="Proteomes" id="UP000523161"/>
    </source>
</evidence>
<accession>A0A7Y5AU95</accession>
<reference evidence="3 4" key="1">
    <citation type="submission" date="2020-06" db="EMBL/GenBank/DDBJ databases">
        <title>Rheinheimera sp. nov., a marine bacterium isolated from coastal.</title>
        <authorList>
            <person name="Yu Q."/>
            <person name="Qi Y."/>
            <person name="Pu J."/>
        </authorList>
    </citation>
    <scope>NUCLEOTIDE SEQUENCE [LARGE SCALE GENOMIC DNA]</scope>
    <source>
        <strain evidence="3 4">YQF-2</strain>
    </source>
</reference>
<keyword evidence="1" id="KW-1133">Transmembrane helix</keyword>
<dbReference type="PANTHER" id="PTHR36435:SF1">
    <property type="entry name" value="CAAX AMINO TERMINAL PROTEASE FAMILY PROTEIN"/>
    <property type="match status" value="1"/>
</dbReference>
<evidence type="ECO:0000256" key="1">
    <source>
        <dbReference type="SAM" id="Phobius"/>
    </source>
</evidence>
<protein>
    <submittedName>
        <fullName evidence="3">CPBP family intramembrane metalloprotease</fullName>
    </submittedName>
</protein>
<keyword evidence="3" id="KW-0645">Protease</keyword>
<comment type="caution">
    <text evidence="3">The sequence shown here is derived from an EMBL/GenBank/DDBJ whole genome shotgun (WGS) entry which is preliminary data.</text>
</comment>
<keyword evidence="3" id="KW-0482">Metalloprotease</keyword>
<dbReference type="InterPro" id="IPR003675">
    <property type="entry name" value="Rce1/LyrA-like_dom"/>
</dbReference>
<dbReference type="GO" id="GO:0006508">
    <property type="term" value="P:proteolysis"/>
    <property type="evidence" value="ECO:0007669"/>
    <property type="project" value="UniProtKB-KW"/>
</dbReference>
<feature type="transmembrane region" description="Helical" evidence="1">
    <location>
        <begin position="115"/>
        <end position="132"/>
    </location>
</feature>
<dbReference type="EMBL" id="JABSOD010000023">
    <property type="protein sequence ID" value="NRQ44154.1"/>
    <property type="molecule type" value="Genomic_DNA"/>
</dbReference>
<keyword evidence="3" id="KW-0378">Hydrolase</keyword>
<keyword evidence="4" id="KW-1185">Reference proteome</keyword>
<evidence type="ECO:0000259" key="2">
    <source>
        <dbReference type="Pfam" id="PF02517"/>
    </source>
</evidence>
<feature type="transmembrane region" description="Helical" evidence="1">
    <location>
        <begin position="178"/>
        <end position="199"/>
    </location>
</feature>
<feature type="transmembrane region" description="Helical" evidence="1">
    <location>
        <begin position="25"/>
        <end position="49"/>
    </location>
</feature>
<sequence>MNPSQVDIAAPVLTAHVAPTFAKSIVWLLAFFLLYLAGAILYAAGYGAYLGGSGTVAPDDIGDIVVQHMATPTGLTLSYLLISVLTLPWVLKAANLSGSPWRQTLALKAVTAKQLLPWIVAYLIFAVAQTLINHLFEVDAGDFIGAILGSRDIGLLLVFVVAAPILEEAVFRGYLFKAWRTGFLGLWGTLLLTSLLFTLLHAGQYPGILLGMLFAFSLLLGLARERSGSLYVPVALHALNNLIAWILVVYLGLA</sequence>
<organism evidence="3 4">
    <name type="scientific">Rheinheimera lutimaris</name>
    <dbReference type="NCBI Taxonomy" id="2740584"/>
    <lineage>
        <taxon>Bacteria</taxon>
        <taxon>Pseudomonadati</taxon>
        <taxon>Pseudomonadota</taxon>
        <taxon>Gammaproteobacteria</taxon>
        <taxon>Chromatiales</taxon>
        <taxon>Chromatiaceae</taxon>
        <taxon>Rheinheimera</taxon>
    </lineage>
</organism>
<feature type="transmembrane region" description="Helical" evidence="1">
    <location>
        <begin position="230"/>
        <end position="253"/>
    </location>
</feature>
<dbReference type="InterPro" id="IPR052710">
    <property type="entry name" value="CAAX_protease"/>
</dbReference>
<evidence type="ECO:0000313" key="3">
    <source>
        <dbReference type="EMBL" id="NRQ44154.1"/>
    </source>
</evidence>
<feature type="transmembrane region" description="Helical" evidence="1">
    <location>
        <begin position="69"/>
        <end position="94"/>
    </location>
</feature>
<dbReference type="GO" id="GO:0080120">
    <property type="term" value="P:CAAX-box protein maturation"/>
    <property type="evidence" value="ECO:0007669"/>
    <property type="project" value="UniProtKB-ARBA"/>
</dbReference>
<feature type="domain" description="CAAX prenyl protease 2/Lysostaphin resistance protein A-like" evidence="2">
    <location>
        <begin position="153"/>
        <end position="243"/>
    </location>
</feature>
<dbReference type="AlphaFoldDB" id="A0A7Y5AU95"/>
<keyword evidence="1" id="KW-0812">Transmembrane</keyword>
<keyword evidence="1" id="KW-0472">Membrane</keyword>
<gene>
    <name evidence="3" type="ORF">HRH59_16540</name>
</gene>
<dbReference type="GO" id="GO:0004175">
    <property type="term" value="F:endopeptidase activity"/>
    <property type="evidence" value="ECO:0007669"/>
    <property type="project" value="UniProtKB-ARBA"/>
</dbReference>
<feature type="transmembrane region" description="Helical" evidence="1">
    <location>
        <begin position="144"/>
        <end position="166"/>
    </location>
</feature>
<dbReference type="RefSeq" id="WP_173502389.1">
    <property type="nucleotide sequence ID" value="NZ_JABSOD010000023.1"/>
</dbReference>
<feature type="transmembrane region" description="Helical" evidence="1">
    <location>
        <begin position="205"/>
        <end position="223"/>
    </location>
</feature>
<dbReference type="Pfam" id="PF02517">
    <property type="entry name" value="Rce1-like"/>
    <property type="match status" value="1"/>
</dbReference>
<dbReference type="PANTHER" id="PTHR36435">
    <property type="entry name" value="SLR1288 PROTEIN"/>
    <property type="match status" value="1"/>
</dbReference>